<feature type="domain" description="Reverse transcriptase zinc-binding" evidence="2">
    <location>
        <begin position="375"/>
        <end position="468"/>
    </location>
</feature>
<sequence length="474" mass="53169">MSCVTTVRYAVKFNGTILSTFAPSRGLCQGDPLSPFLFLLVADGLSLLLEEKVRLGAITPVKVCRGAPSISHLLFADNTLLFFKAKREEAVVIKEVLECYADGTDQLINPGKCSIMFGDISDLSIRQEISSVLQVANSDFDDKYLGFPTPQGRMHKGKFQNLNERIWKRTMLWGKKFLSAGGKEILIKAVLQSIPVYVMSLFKLPGSVCNDLVKAIRNFWWGADNGKRKTHWRSWDKLLTSKFCGGLVLKAKYYPNGSIIDTCFVGNASPGWKGIEHGLELLKKGIIWRVGNGRSIRIWRDPWLPRNFFRRPITGKGTCRLKWVSDLIGSDGEWDAGRINQYFLPIDADAILNLCKSRGQEDDFVAWHLDKWSCFSVRSAYHLALSLKNMDQAESSSDVNLRRSWGLLWKCNVPQKVKIFSGKAANNCLATSENKKKRKLEQVDVCGICGLESEDIAHALCCCPQAQSLRCGQQ</sequence>
<dbReference type="STRING" id="39946.B8BPN9"/>
<dbReference type="Pfam" id="PF13966">
    <property type="entry name" value="zf-RVT"/>
    <property type="match status" value="1"/>
</dbReference>
<dbReference type="Gramene" id="BGIOSGA036189-TA">
    <property type="protein sequence ID" value="BGIOSGA036189-PA"/>
    <property type="gene ID" value="BGIOSGA036189"/>
</dbReference>
<evidence type="ECO:0008006" key="5">
    <source>
        <dbReference type="Google" id="ProtNLM"/>
    </source>
</evidence>
<accession>B8BPN9</accession>
<feature type="domain" description="Reverse transcriptase" evidence="1">
    <location>
        <begin position="12"/>
        <end position="131"/>
    </location>
</feature>
<organism evidence="3 4">
    <name type="scientific">Oryza sativa subsp. indica</name>
    <name type="common">Rice</name>
    <dbReference type="NCBI Taxonomy" id="39946"/>
    <lineage>
        <taxon>Eukaryota</taxon>
        <taxon>Viridiplantae</taxon>
        <taxon>Streptophyta</taxon>
        <taxon>Embryophyta</taxon>
        <taxon>Tracheophyta</taxon>
        <taxon>Spermatophyta</taxon>
        <taxon>Magnoliopsida</taxon>
        <taxon>Liliopsida</taxon>
        <taxon>Poales</taxon>
        <taxon>Poaceae</taxon>
        <taxon>BOP clade</taxon>
        <taxon>Oryzoideae</taxon>
        <taxon>Oryzeae</taxon>
        <taxon>Oryzinae</taxon>
        <taxon>Oryza</taxon>
        <taxon>Oryza sativa</taxon>
    </lineage>
</organism>
<dbReference type="Pfam" id="PF00078">
    <property type="entry name" value="RVT_1"/>
    <property type="match status" value="1"/>
</dbReference>
<dbReference type="PANTHER" id="PTHR33116">
    <property type="entry name" value="REVERSE TRANSCRIPTASE ZINC-BINDING DOMAIN-CONTAINING PROTEIN-RELATED-RELATED"/>
    <property type="match status" value="1"/>
</dbReference>
<name>B8BPN9_ORYSI</name>
<reference evidence="3 4" key="1">
    <citation type="journal article" date="2005" name="PLoS Biol.">
        <title>The genomes of Oryza sativa: a history of duplications.</title>
        <authorList>
            <person name="Yu J."/>
            <person name="Wang J."/>
            <person name="Lin W."/>
            <person name="Li S."/>
            <person name="Li H."/>
            <person name="Zhou J."/>
            <person name="Ni P."/>
            <person name="Dong W."/>
            <person name="Hu S."/>
            <person name="Zeng C."/>
            <person name="Zhang J."/>
            <person name="Zhang Y."/>
            <person name="Li R."/>
            <person name="Xu Z."/>
            <person name="Li S."/>
            <person name="Li X."/>
            <person name="Zheng H."/>
            <person name="Cong L."/>
            <person name="Lin L."/>
            <person name="Yin J."/>
            <person name="Geng J."/>
            <person name="Li G."/>
            <person name="Shi J."/>
            <person name="Liu J."/>
            <person name="Lv H."/>
            <person name="Li J."/>
            <person name="Wang J."/>
            <person name="Deng Y."/>
            <person name="Ran L."/>
            <person name="Shi X."/>
            <person name="Wang X."/>
            <person name="Wu Q."/>
            <person name="Li C."/>
            <person name="Ren X."/>
            <person name="Wang J."/>
            <person name="Wang X."/>
            <person name="Li D."/>
            <person name="Liu D."/>
            <person name="Zhang X."/>
            <person name="Ji Z."/>
            <person name="Zhao W."/>
            <person name="Sun Y."/>
            <person name="Zhang Z."/>
            <person name="Bao J."/>
            <person name="Han Y."/>
            <person name="Dong L."/>
            <person name="Ji J."/>
            <person name="Chen P."/>
            <person name="Wu S."/>
            <person name="Liu J."/>
            <person name="Xiao Y."/>
            <person name="Bu D."/>
            <person name="Tan J."/>
            <person name="Yang L."/>
            <person name="Ye C."/>
            <person name="Zhang J."/>
            <person name="Xu J."/>
            <person name="Zhou Y."/>
            <person name="Yu Y."/>
            <person name="Zhang B."/>
            <person name="Zhuang S."/>
            <person name="Wei H."/>
            <person name="Liu B."/>
            <person name="Lei M."/>
            <person name="Yu H."/>
            <person name="Li Y."/>
            <person name="Xu H."/>
            <person name="Wei S."/>
            <person name="He X."/>
            <person name="Fang L."/>
            <person name="Zhang Z."/>
            <person name="Zhang Y."/>
            <person name="Huang X."/>
            <person name="Su Z."/>
            <person name="Tong W."/>
            <person name="Li J."/>
            <person name="Tong Z."/>
            <person name="Li S."/>
            <person name="Ye J."/>
            <person name="Wang L."/>
            <person name="Fang L."/>
            <person name="Lei T."/>
            <person name="Chen C."/>
            <person name="Chen H."/>
            <person name="Xu Z."/>
            <person name="Li H."/>
            <person name="Huang H."/>
            <person name="Zhang F."/>
            <person name="Xu H."/>
            <person name="Li N."/>
            <person name="Zhao C."/>
            <person name="Li S."/>
            <person name="Dong L."/>
            <person name="Huang Y."/>
            <person name="Li L."/>
            <person name="Xi Y."/>
            <person name="Qi Q."/>
            <person name="Li W."/>
            <person name="Zhang B."/>
            <person name="Hu W."/>
            <person name="Zhang Y."/>
            <person name="Tian X."/>
            <person name="Jiao Y."/>
            <person name="Liang X."/>
            <person name="Jin J."/>
            <person name="Gao L."/>
            <person name="Zheng W."/>
            <person name="Hao B."/>
            <person name="Liu S."/>
            <person name="Wang W."/>
            <person name="Yuan L."/>
            <person name="Cao M."/>
            <person name="McDermott J."/>
            <person name="Samudrala R."/>
            <person name="Wang J."/>
            <person name="Wong G.K."/>
            <person name="Yang H."/>
        </authorList>
    </citation>
    <scope>NUCLEOTIDE SEQUENCE [LARGE SCALE GENOMIC DNA]</scope>
    <source>
        <strain evidence="4">cv. 93-11</strain>
    </source>
</reference>
<dbReference type="OMA" id="CYHKSIN"/>
<evidence type="ECO:0000313" key="4">
    <source>
        <dbReference type="Proteomes" id="UP000007015"/>
    </source>
</evidence>
<keyword evidence="4" id="KW-1185">Reference proteome</keyword>
<dbReference type="Proteomes" id="UP000007015">
    <property type="component" value="Chromosome 12"/>
</dbReference>
<dbReference type="PANTHER" id="PTHR33116:SF86">
    <property type="entry name" value="REVERSE TRANSCRIPTASE DOMAIN-CONTAINING PROTEIN"/>
    <property type="match status" value="1"/>
</dbReference>
<protein>
    <recommendedName>
        <fullName evidence="5">Reverse transcriptase domain-containing protein</fullName>
    </recommendedName>
</protein>
<dbReference type="HOGENOM" id="CLU_000680_15_0_1"/>
<proteinExistence type="predicted"/>
<dbReference type="AlphaFoldDB" id="B8BPN9"/>
<evidence type="ECO:0000259" key="2">
    <source>
        <dbReference type="Pfam" id="PF13966"/>
    </source>
</evidence>
<dbReference type="EMBL" id="CM000137">
    <property type="protein sequence ID" value="EEC69287.1"/>
    <property type="molecule type" value="Genomic_DNA"/>
</dbReference>
<evidence type="ECO:0000259" key="1">
    <source>
        <dbReference type="Pfam" id="PF00078"/>
    </source>
</evidence>
<dbReference type="InterPro" id="IPR000477">
    <property type="entry name" value="RT_dom"/>
</dbReference>
<dbReference type="InterPro" id="IPR026960">
    <property type="entry name" value="RVT-Znf"/>
</dbReference>
<gene>
    <name evidence="3" type="ORF">OsI_38339</name>
</gene>
<evidence type="ECO:0000313" key="3">
    <source>
        <dbReference type="EMBL" id="EEC69287.1"/>
    </source>
</evidence>